<dbReference type="AlphaFoldDB" id="T1A3C9"/>
<comment type="caution">
    <text evidence="2">The sequence shown here is derived from an EMBL/GenBank/DDBJ whole genome shotgun (WGS) entry which is preliminary data.</text>
</comment>
<name>T1A3C9_9ZZZZ</name>
<feature type="non-terminal residue" evidence="2">
    <location>
        <position position="160"/>
    </location>
</feature>
<dbReference type="EMBL" id="AUZZ01008786">
    <property type="protein sequence ID" value="EQD36335.1"/>
    <property type="molecule type" value="Genomic_DNA"/>
</dbReference>
<evidence type="ECO:0000256" key="1">
    <source>
        <dbReference type="SAM" id="MobiDB-lite"/>
    </source>
</evidence>
<feature type="non-terminal residue" evidence="2">
    <location>
        <position position="1"/>
    </location>
</feature>
<protein>
    <recommendedName>
        <fullName evidence="3">YD repeat-containing protein</fullName>
    </recommendedName>
</protein>
<accession>T1A3C9</accession>
<reference evidence="2" key="2">
    <citation type="journal article" date="2014" name="ISME J.">
        <title>Microbial stratification in low pH oxic and suboxic macroscopic growths along an acid mine drainage.</title>
        <authorList>
            <person name="Mendez-Garcia C."/>
            <person name="Mesa V."/>
            <person name="Sprenger R.R."/>
            <person name="Richter M."/>
            <person name="Diez M.S."/>
            <person name="Solano J."/>
            <person name="Bargiela R."/>
            <person name="Golyshina O.V."/>
            <person name="Manteca A."/>
            <person name="Ramos J.L."/>
            <person name="Gallego J.R."/>
            <person name="Llorente I."/>
            <person name="Martins Dos Santos V.A."/>
            <person name="Jensen O.N."/>
            <person name="Pelaez A.I."/>
            <person name="Sanchez J."/>
            <person name="Ferrer M."/>
        </authorList>
    </citation>
    <scope>NUCLEOTIDE SEQUENCE</scope>
</reference>
<proteinExistence type="predicted"/>
<feature type="region of interest" description="Disordered" evidence="1">
    <location>
        <begin position="132"/>
        <end position="160"/>
    </location>
</feature>
<reference evidence="2" key="1">
    <citation type="submission" date="2013-08" db="EMBL/GenBank/DDBJ databases">
        <authorList>
            <person name="Mendez C."/>
            <person name="Richter M."/>
            <person name="Ferrer M."/>
            <person name="Sanchez J."/>
        </authorList>
    </citation>
    <scope>NUCLEOTIDE SEQUENCE</scope>
</reference>
<evidence type="ECO:0008006" key="3">
    <source>
        <dbReference type="Google" id="ProtNLM"/>
    </source>
</evidence>
<sequence length="160" mass="17614">TDFMGRQLNFQYDSAGRLVAAVLPSINSAAPGNTFPNGTAYVFQYDVNNTDPNRQNDLINIYYPNQTLAYINSSRVVDVTSVYASATPRYTITYGQGSTNPDYGMVLTETVGDPANGIGGTYSFAYSTSNLPTNIIRPRRPDCQPNHRHRPQRQPGGLQL</sequence>
<evidence type="ECO:0000313" key="2">
    <source>
        <dbReference type="EMBL" id="EQD36335.1"/>
    </source>
</evidence>
<organism evidence="2">
    <name type="scientific">mine drainage metagenome</name>
    <dbReference type="NCBI Taxonomy" id="410659"/>
    <lineage>
        <taxon>unclassified sequences</taxon>
        <taxon>metagenomes</taxon>
        <taxon>ecological metagenomes</taxon>
    </lineage>
</organism>
<gene>
    <name evidence="2" type="ORF">B2A_12188</name>
</gene>